<proteinExistence type="predicted"/>
<dbReference type="AlphaFoldDB" id="Q8VSW1"/>
<name>Q8VSW1_ANAMA</name>
<protein>
    <submittedName>
        <fullName evidence="2">Major surface protein 1 beta 1</fullName>
    </submittedName>
</protein>
<dbReference type="InterPro" id="IPR005091">
    <property type="entry name" value="MSP1b"/>
</dbReference>
<accession>Q8VSW1</accession>
<feature type="compositionally biased region" description="Low complexity" evidence="1">
    <location>
        <begin position="741"/>
        <end position="762"/>
    </location>
</feature>
<reference evidence="2" key="1">
    <citation type="journal article" date="2002" name="Gene">
        <title>Conservation of major surface protein 1 genes of Anaplasma marginale during cyclic transmission between ticks and cattle.</title>
        <authorList>
            <person name="Bowie M.V."/>
            <person name="de la Fuente J."/>
            <person name="Kocan K.M."/>
            <person name="Blouin E.F."/>
            <person name="Barbet A.F."/>
        </authorList>
    </citation>
    <scope>NUCLEOTIDE SEQUENCE</scope>
</reference>
<sequence length="762" mass="81208">MTEDDKQQQQNQSNVVQAISAVFQRKSAELQRLNDFIKGADGTLKNVHPHMKSLEALSKQLSEKIAAEAAAKADAKYESVGLRAKAAAALGNLGRLVARGKLTSSDAPKDLDQSIDNIPFMDEAPDTGERVVVQYGEEREFGKAAAWGLAGFKRTVDESLEMLDRGMHMLAEGQAQISQGIEAKSTELVREGLETSRLGAGLCRNGLVEASYGVGYANETMGKYAGKGLEKCKNKLDDACHKWSKALDEIESLRTAIDAKAEQQVEGEAWSPEGVSANTFYKGLHKIGAAIAVAAQATWEGLAMTGKFMGAVAKLAGAVSMCVAAYTAAIVGMAAATPATLLLTAMDNQSVNNAVVKVSEYLHSNVEQATKDLMASEFAMMTFGGIMTCAKLMKDSFAAINQKFEEINATLARGATDIAQGIKETYKSIGDAFGNAFKSVGDAFKSIGDAFKSVNTGIAKWTTDKWTAALAGYASVEQLEEAKEADRVQAEQRAEEQAMTKSVAQERAATVAAGTETIKTIVSDMRNELAKGHEQLQLVITDMCNELAQIGAFSQAERDALVKSFTPKPPARTTKELISHMHSGLESVMFRMARSLGIMSKASIEANSQDNSVEVAEISPETQNMSDAIPVEEARIVETALLAAVNDTSKDDQAIVTGLINATIEVCTEQTNTLAGHTAEVQAGLEAAGIKLDDAQGLQEATPEAKGVEGINPEELEQAAQGLATAVNEASADGKIQSLNQQESQIAQGEQQQQQQSSGWSR</sequence>
<feature type="region of interest" description="Disordered" evidence="1">
    <location>
        <begin position="722"/>
        <end position="762"/>
    </location>
</feature>
<dbReference type="Pfam" id="PF03429">
    <property type="entry name" value="MSP1b"/>
    <property type="match status" value="1"/>
</dbReference>
<evidence type="ECO:0000313" key="2">
    <source>
        <dbReference type="EMBL" id="AAL73351.1"/>
    </source>
</evidence>
<organism evidence="2">
    <name type="scientific">Anaplasma marginale</name>
    <dbReference type="NCBI Taxonomy" id="770"/>
    <lineage>
        <taxon>Bacteria</taxon>
        <taxon>Pseudomonadati</taxon>
        <taxon>Pseudomonadota</taxon>
        <taxon>Alphaproteobacteria</taxon>
        <taxon>Rickettsiales</taxon>
        <taxon>Anaplasmataceae</taxon>
        <taxon>Anaplasma</taxon>
    </lineage>
</organism>
<evidence type="ECO:0000256" key="1">
    <source>
        <dbReference type="SAM" id="MobiDB-lite"/>
    </source>
</evidence>
<gene>
    <name evidence="2" type="primary">msp1b1</name>
</gene>
<dbReference type="EMBL" id="AF348137">
    <property type="protein sequence ID" value="AAL73351.1"/>
    <property type="molecule type" value="Genomic_DNA"/>
</dbReference>